<protein>
    <submittedName>
        <fullName evidence="2">Permease prefix domain 1-containing protein</fullName>
    </submittedName>
</protein>
<feature type="transmembrane region" description="Helical" evidence="1">
    <location>
        <begin position="170"/>
        <end position="190"/>
    </location>
</feature>
<comment type="caution">
    <text evidence="2">The sequence shown here is derived from an EMBL/GenBank/DDBJ whole genome shotgun (WGS) entry which is preliminary data.</text>
</comment>
<dbReference type="RefSeq" id="WP_386668397.1">
    <property type="nucleotide sequence ID" value="NZ_JBHLTG010000002.1"/>
</dbReference>
<accession>A0ABV6RRE4</accession>
<dbReference type="NCBIfam" id="NF038403">
    <property type="entry name" value="perm_prefix_1"/>
    <property type="match status" value="1"/>
</dbReference>
<keyword evidence="1" id="KW-0812">Transmembrane</keyword>
<gene>
    <name evidence="2" type="ORF">ACFFGH_11650</name>
</gene>
<feature type="transmembrane region" description="Helical" evidence="1">
    <location>
        <begin position="115"/>
        <end position="142"/>
    </location>
</feature>
<sequence length="317" mass="34198">MTTLTDRYVAAVLRGVPEKQRTDVEQELRASVADAVDGMLEQGAEPAAAERSVLTGLGDPDRLAADYSDRPLYLIGPSLFLHYWRLLKVLLAVVVPVSMIAVALAQTLAGSSVGTVFAGAFTTGFNLVVHLGFWVTVVFVILERSGPEARKSLGDWTLDRLPELPARRQTLLDAVGAITWIAVLIALLFVQQFFVFVEGRSMPVLNPELWSFWFPVLVLLLAAEIVLEVVRYRVGRWTVPLAVVNAALNVAVAAIVIGLLRAGSLLNDRFFAAVGWPEGGGADGAIAVVGTVAMVVVAGFSIVDAFIRAYRGRSQTR</sequence>
<feature type="transmembrane region" description="Helical" evidence="1">
    <location>
        <begin position="89"/>
        <end position="109"/>
    </location>
</feature>
<organism evidence="2 3">
    <name type="scientific">Lysobacter korlensis</name>
    <dbReference type="NCBI Taxonomy" id="553636"/>
    <lineage>
        <taxon>Bacteria</taxon>
        <taxon>Pseudomonadati</taxon>
        <taxon>Pseudomonadota</taxon>
        <taxon>Gammaproteobacteria</taxon>
        <taxon>Lysobacterales</taxon>
        <taxon>Lysobacteraceae</taxon>
        <taxon>Lysobacter</taxon>
    </lineage>
</organism>
<keyword evidence="1" id="KW-1133">Transmembrane helix</keyword>
<name>A0ABV6RRE4_9GAMM</name>
<keyword evidence="3" id="KW-1185">Reference proteome</keyword>
<dbReference type="EMBL" id="JBHLTG010000002">
    <property type="protein sequence ID" value="MFC0678493.1"/>
    <property type="molecule type" value="Genomic_DNA"/>
</dbReference>
<keyword evidence="1" id="KW-0472">Membrane</keyword>
<feature type="transmembrane region" description="Helical" evidence="1">
    <location>
        <begin position="242"/>
        <end position="264"/>
    </location>
</feature>
<proteinExistence type="predicted"/>
<evidence type="ECO:0000313" key="2">
    <source>
        <dbReference type="EMBL" id="MFC0678493.1"/>
    </source>
</evidence>
<dbReference type="Proteomes" id="UP001589896">
    <property type="component" value="Unassembled WGS sequence"/>
</dbReference>
<dbReference type="InterPro" id="IPR047928">
    <property type="entry name" value="Perm_prefix_1"/>
</dbReference>
<feature type="transmembrane region" description="Helical" evidence="1">
    <location>
        <begin position="284"/>
        <end position="307"/>
    </location>
</feature>
<evidence type="ECO:0000256" key="1">
    <source>
        <dbReference type="SAM" id="Phobius"/>
    </source>
</evidence>
<feature type="transmembrane region" description="Helical" evidence="1">
    <location>
        <begin position="210"/>
        <end position="230"/>
    </location>
</feature>
<reference evidence="2 3" key="1">
    <citation type="submission" date="2024-09" db="EMBL/GenBank/DDBJ databases">
        <authorList>
            <person name="Sun Q."/>
            <person name="Mori K."/>
        </authorList>
    </citation>
    <scope>NUCLEOTIDE SEQUENCE [LARGE SCALE GENOMIC DNA]</scope>
    <source>
        <strain evidence="2 3">KCTC 23076</strain>
    </source>
</reference>
<evidence type="ECO:0000313" key="3">
    <source>
        <dbReference type="Proteomes" id="UP001589896"/>
    </source>
</evidence>